<sequence>VSKDTKPAEKKRQKSLYSPVSTRILRALLQEPKKTWSIKFLSSATQVSLGYTHRVVEKLLDEKIIQRNDNYLLELKDPQRLLNQWREEYSYRQNTIHPFYTFEKSKELFFKKLVNISTSKEIEYALTLHSGASFLAPYVRYTDIHLYIGSSLEALKETLDLRPVESGANLYLIEPYDRGVFQGVQTVNQLKIVSNI</sequence>
<accession>X0XZ21</accession>
<proteinExistence type="predicted"/>
<name>X0XZ21_9ZZZZ</name>
<reference evidence="1" key="1">
    <citation type="journal article" date="2014" name="Front. Microbiol.">
        <title>High frequency of phylogenetically diverse reductive dehalogenase-homologous genes in deep subseafloor sedimentary metagenomes.</title>
        <authorList>
            <person name="Kawai M."/>
            <person name="Futagami T."/>
            <person name="Toyoda A."/>
            <person name="Takaki Y."/>
            <person name="Nishi S."/>
            <person name="Hori S."/>
            <person name="Arai W."/>
            <person name="Tsubouchi T."/>
            <person name="Morono Y."/>
            <person name="Uchiyama I."/>
            <person name="Ito T."/>
            <person name="Fujiyama A."/>
            <person name="Inagaki F."/>
            <person name="Takami H."/>
        </authorList>
    </citation>
    <scope>NUCLEOTIDE SEQUENCE</scope>
    <source>
        <strain evidence="1">Expedition CK06-06</strain>
    </source>
</reference>
<evidence type="ECO:0000313" key="1">
    <source>
        <dbReference type="EMBL" id="GAG48719.1"/>
    </source>
</evidence>
<evidence type="ECO:0008006" key="2">
    <source>
        <dbReference type="Google" id="ProtNLM"/>
    </source>
</evidence>
<dbReference type="EMBL" id="BARS01055759">
    <property type="protein sequence ID" value="GAG48719.1"/>
    <property type="molecule type" value="Genomic_DNA"/>
</dbReference>
<organism evidence="1">
    <name type="scientific">marine sediment metagenome</name>
    <dbReference type="NCBI Taxonomy" id="412755"/>
    <lineage>
        <taxon>unclassified sequences</taxon>
        <taxon>metagenomes</taxon>
        <taxon>ecological metagenomes</taxon>
    </lineage>
</organism>
<feature type="non-terminal residue" evidence="1">
    <location>
        <position position="196"/>
    </location>
</feature>
<comment type="caution">
    <text evidence="1">The sequence shown here is derived from an EMBL/GenBank/DDBJ whole genome shotgun (WGS) entry which is preliminary data.</text>
</comment>
<dbReference type="AlphaFoldDB" id="X0XZ21"/>
<gene>
    <name evidence="1" type="ORF">S01H1_82272</name>
</gene>
<protein>
    <recommendedName>
        <fullName evidence="2">HTH iclR-type domain-containing protein</fullName>
    </recommendedName>
</protein>
<dbReference type="Pfam" id="PF09952">
    <property type="entry name" value="AbiEi_2"/>
    <property type="match status" value="1"/>
</dbReference>
<dbReference type="InterPro" id="IPR019238">
    <property type="entry name" value="AbiEi_2"/>
</dbReference>
<feature type="non-terminal residue" evidence="1">
    <location>
        <position position="1"/>
    </location>
</feature>